<dbReference type="RefSeq" id="WP_253730241.1">
    <property type="nucleotide sequence ID" value="NZ_PELY01000052.1"/>
</dbReference>
<proteinExistence type="predicted"/>
<accession>A0A430S2M5</accession>
<reference evidence="2 3" key="1">
    <citation type="journal article" date="2019" name="Extremophiles">
        <title>Biogeography of thermophiles and predominance of Thermus scotoductus in domestic water heaters.</title>
        <authorList>
            <person name="Wilpiszeski R.L."/>
            <person name="Zhang Z."/>
            <person name="House C.H."/>
        </authorList>
    </citation>
    <scope>NUCLEOTIDE SEQUENCE [LARGE SCALE GENOMIC DNA]</scope>
    <source>
        <strain evidence="2 3">25_S25</strain>
    </source>
</reference>
<evidence type="ECO:0000313" key="2">
    <source>
        <dbReference type="EMBL" id="RTH27851.1"/>
    </source>
</evidence>
<gene>
    <name evidence="2" type="ORF">CSW38_02390</name>
</gene>
<name>A0A430S2M5_THESC</name>
<dbReference type="PANTHER" id="PTHR43555">
    <property type="entry name" value="PHOSPHORIBOSYLFORMYLGLYCINAMIDINE SYNTHASE SUBUNIT PURL"/>
    <property type="match status" value="1"/>
</dbReference>
<dbReference type="Pfam" id="PF02769">
    <property type="entry name" value="AIRS_C"/>
    <property type="match status" value="1"/>
</dbReference>
<dbReference type="PANTHER" id="PTHR43555:SF1">
    <property type="entry name" value="PHOSPHORIBOSYLFORMYLGLYCINAMIDINE SYNTHASE SUBUNIT PURL"/>
    <property type="match status" value="1"/>
</dbReference>
<dbReference type="EMBL" id="PELY01000052">
    <property type="protein sequence ID" value="RTH27851.1"/>
    <property type="molecule type" value="Genomic_DNA"/>
</dbReference>
<comment type="caution">
    <text evidence="2">The sequence shown here is derived from an EMBL/GenBank/DDBJ whole genome shotgun (WGS) entry which is preliminary data.</text>
</comment>
<dbReference type="InterPro" id="IPR010074">
    <property type="entry name" value="PRibForGlyAmidine_synth_PurL"/>
</dbReference>
<dbReference type="Proteomes" id="UP000287306">
    <property type="component" value="Unassembled WGS sequence"/>
</dbReference>
<dbReference type="Gene3D" id="3.90.650.10">
    <property type="entry name" value="PurM-like C-terminal domain"/>
    <property type="match status" value="1"/>
</dbReference>
<sequence length="187" mass="20411">AMVALVGVLDIRRRAEMGFRRPGEVILLLGEEKGELGGSEVLYLLTGLEAGHPPRLDLERERRVQEAIRELIALGLTQTAHDLAEGGLLVALAEMTFPYGLGATVEVRTPGLKALFGEAPSRILFTVAKENLKEATFRLEEMGLPYRVLGETGGNSLTVLTPEGVLEWGVEELRAAWQKPLREVLDG</sequence>
<evidence type="ECO:0000313" key="3">
    <source>
        <dbReference type="Proteomes" id="UP000287306"/>
    </source>
</evidence>
<evidence type="ECO:0000259" key="1">
    <source>
        <dbReference type="Pfam" id="PF02769"/>
    </source>
</evidence>
<organism evidence="2 3">
    <name type="scientific">Thermus scotoductus</name>
    <dbReference type="NCBI Taxonomy" id="37636"/>
    <lineage>
        <taxon>Bacteria</taxon>
        <taxon>Thermotogati</taxon>
        <taxon>Deinococcota</taxon>
        <taxon>Deinococci</taxon>
        <taxon>Thermales</taxon>
        <taxon>Thermaceae</taxon>
        <taxon>Thermus</taxon>
    </lineage>
</organism>
<feature type="domain" description="PurM-like C-terminal" evidence="1">
    <location>
        <begin position="21"/>
        <end position="155"/>
    </location>
</feature>
<dbReference type="GO" id="GO:0004642">
    <property type="term" value="F:phosphoribosylformylglycinamidine synthase activity"/>
    <property type="evidence" value="ECO:0007669"/>
    <property type="project" value="InterPro"/>
</dbReference>
<dbReference type="SUPFAM" id="SSF56042">
    <property type="entry name" value="PurM C-terminal domain-like"/>
    <property type="match status" value="1"/>
</dbReference>
<dbReference type="InterPro" id="IPR010918">
    <property type="entry name" value="PurM-like_C_dom"/>
</dbReference>
<protein>
    <submittedName>
        <fullName evidence="2">Phosphoribosylformylglycinamidine synthase II</fullName>
    </submittedName>
</protein>
<feature type="non-terminal residue" evidence="2">
    <location>
        <position position="1"/>
    </location>
</feature>
<dbReference type="InterPro" id="IPR036676">
    <property type="entry name" value="PurM-like_C_sf"/>
</dbReference>
<dbReference type="CDD" id="cd02204">
    <property type="entry name" value="PurL_repeat2"/>
    <property type="match status" value="1"/>
</dbReference>
<dbReference type="AlphaFoldDB" id="A0A430S2M5"/>
<dbReference type="GO" id="GO:0006189">
    <property type="term" value="P:'de novo' IMP biosynthetic process"/>
    <property type="evidence" value="ECO:0007669"/>
    <property type="project" value="InterPro"/>
</dbReference>